<gene>
    <name evidence="1" type="ORF">NQ176_g5486</name>
</gene>
<reference evidence="1" key="1">
    <citation type="submission" date="2022-08" db="EMBL/GenBank/DDBJ databases">
        <title>Genome Sequence of Lecanicillium fungicola.</title>
        <authorList>
            <person name="Buettner E."/>
        </authorList>
    </citation>
    <scope>NUCLEOTIDE SEQUENCE</scope>
    <source>
        <strain evidence="1">Babe33</strain>
    </source>
</reference>
<dbReference type="Proteomes" id="UP001143910">
    <property type="component" value="Unassembled WGS sequence"/>
</dbReference>
<accession>A0ACC1N872</accession>
<keyword evidence="2" id="KW-1185">Reference proteome</keyword>
<protein>
    <submittedName>
        <fullName evidence="1">Uncharacterized protein</fullName>
    </submittedName>
</protein>
<proteinExistence type="predicted"/>
<organism evidence="1 2">
    <name type="scientific">Zarea fungicola</name>
    <dbReference type="NCBI Taxonomy" id="93591"/>
    <lineage>
        <taxon>Eukaryota</taxon>
        <taxon>Fungi</taxon>
        <taxon>Dikarya</taxon>
        <taxon>Ascomycota</taxon>
        <taxon>Pezizomycotina</taxon>
        <taxon>Sordariomycetes</taxon>
        <taxon>Hypocreomycetidae</taxon>
        <taxon>Hypocreales</taxon>
        <taxon>Cordycipitaceae</taxon>
        <taxon>Zarea</taxon>
    </lineage>
</organism>
<evidence type="ECO:0000313" key="1">
    <source>
        <dbReference type="EMBL" id="KAJ2975502.1"/>
    </source>
</evidence>
<sequence>MVVSLLAFGLYALAALPSVSTTANTPYCSVFETVGSTAECRSLPSNFLSSREASTSSSTATIKSATPDINILQNTFKALADLQNDYFNQAHNTWPDAIDWTAAVIQTIVTATMSTLTQSLDAAVPGQDWKQKENLLSFLHEQIVSSYFGQQADRILDEAFDDVLWVVLAWMEAIKFRRLHEELHYPNGGFGDKHIPTDLTQAIKVTPWHGQVWVDTFAQRASDFWDYSTQGWDTSLCHGGMTWNPRLETYKNAVTNELYIAGSISMYQNFPGTSLNGSDSHDPRQLQAAKDGYAWLMNVNMTNSQGLFVDGFHINHNIPGNVECDVRDEMVYTYNQGIILSGSRGLFGVTGDASYVEDGHKFVKSVIAATGWDLRSGEPVDTLTSGTLPPWRGIGRYGILEEQCDASGTCSQDSQTFKGIYFHHLTAFCRPLDLGPGRGHGQQAGVPPGTYHFGHTADPVYMGSCNGVTASCSFAGYALETQCHTGYECVYDVVADKGWRVGIGTHKIRSVISDVLLKYDEVPKCVKTPKCRDCGQWKMYESNGTETTTTPVTSTSTRTRTRTSTCKTPGWWGCLDETTDPATPPPTSAPITTTTTSTCKTPGWFGCKDKTTPTAEPTPTTTTTSCESPGRFWGCNDPTDVTSIVTSTPTMTITTPPVTANPTATTTSTAPTSTTAPGKGKCLRRNWIGLCKEWENEPKTDGDDESDDDEKPGEDDEPAEDDKTGKDDPMIEL</sequence>
<dbReference type="EMBL" id="JANJQO010000700">
    <property type="protein sequence ID" value="KAJ2975502.1"/>
    <property type="molecule type" value="Genomic_DNA"/>
</dbReference>
<comment type="caution">
    <text evidence="1">The sequence shown here is derived from an EMBL/GenBank/DDBJ whole genome shotgun (WGS) entry which is preliminary data.</text>
</comment>
<name>A0ACC1N872_9HYPO</name>
<evidence type="ECO:0000313" key="2">
    <source>
        <dbReference type="Proteomes" id="UP001143910"/>
    </source>
</evidence>